<protein>
    <submittedName>
        <fullName evidence="1">Uncharacterized protein</fullName>
    </submittedName>
</protein>
<organism evidence="1">
    <name type="scientific">Anguilla anguilla</name>
    <name type="common">European freshwater eel</name>
    <name type="synonym">Muraena anguilla</name>
    <dbReference type="NCBI Taxonomy" id="7936"/>
    <lineage>
        <taxon>Eukaryota</taxon>
        <taxon>Metazoa</taxon>
        <taxon>Chordata</taxon>
        <taxon>Craniata</taxon>
        <taxon>Vertebrata</taxon>
        <taxon>Euteleostomi</taxon>
        <taxon>Actinopterygii</taxon>
        <taxon>Neopterygii</taxon>
        <taxon>Teleostei</taxon>
        <taxon>Anguilliformes</taxon>
        <taxon>Anguillidae</taxon>
        <taxon>Anguilla</taxon>
    </lineage>
</organism>
<accession>A0A0E9PJR0</accession>
<dbReference type="AlphaFoldDB" id="A0A0E9PJR0"/>
<evidence type="ECO:0000313" key="1">
    <source>
        <dbReference type="EMBL" id="JAH04537.1"/>
    </source>
</evidence>
<reference evidence="1" key="1">
    <citation type="submission" date="2014-11" db="EMBL/GenBank/DDBJ databases">
        <authorList>
            <person name="Amaro Gonzalez C."/>
        </authorList>
    </citation>
    <scope>NUCLEOTIDE SEQUENCE</scope>
</reference>
<name>A0A0E9PJR0_ANGAN</name>
<sequence>MSRRVMLKESLGCTIYGQKGINLRESECT</sequence>
<dbReference type="EMBL" id="GBXM01104040">
    <property type="protein sequence ID" value="JAH04537.1"/>
    <property type="molecule type" value="Transcribed_RNA"/>
</dbReference>
<proteinExistence type="predicted"/>
<reference evidence="1" key="2">
    <citation type="journal article" date="2015" name="Fish Shellfish Immunol.">
        <title>Early steps in the European eel (Anguilla anguilla)-Vibrio vulnificus interaction in the gills: Role of the RtxA13 toxin.</title>
        <authorList>
            <person name="Callol A."/>
            <person name="Pajuelo D."/>
            <person name="Ebbesson L."/>
            <person name="Teles M."/>
            <person name="MacKenzie S."/>
            <person name="Amaro C."/>
        </authorList>
    </citation>
    <scope>NUCLEOTIDE SEQUENCE</scope>
</reference>